<dbReference type="AlphaFoldDB" id="A0A645ECI6"/>
<dbReference type="Gene3D" id="3.40.1260.10">
    <property type="entry name" value="DsrEFH-like"/>
    <property type="match status" value="1"/>
</dbReference>
<sequence length="128" mass="14339">MGKKVTMFFTFWGLNVIKKREKVAVKKDIFGKMFGMMLPSSSKALSLSKMNMGGIGSKMMRFIMKKKNIDSLESLIEQAQKNGIEMIACTMSMDVMGVKEQELMDGVTLGGVATYLERVEESNMSLFI</sequence>
<comment type="caution">
    <text evidence="1">The sequence shown here is derived from an EMBL/GenBank/DDBJ whole genome shotgun (WGS) entry which is preliminary data.</text>
</comment>
<accession>A0A645ECI6</accession>
<dbReference type="PANTHER" id="PTHR34655">
    <property type="entry name" value="CONSERVED WITHIN P. AEROPHILUM"/>
    <property type="match status" value="1"/>
</dbReference>
<dbReference type="InterPro" id="IPR032836">
    <property type="entry name" value="DsrE2-like"/>
</dbReference>
<organism evidence="1">
    <name type="scientific">bioreactor metagenome</name>
    <dbReference type="NCBI Taxonomy" id="1076179"/>
    <lineage>
        <taxon>unclassified sequences</taxon>
        <taxon>metagenomes</taxon>
        <taxon>ecological metagenomes</taxon>
    </lineage>
</organism>
<protein>
    <submittedName>
        <fullName evidence="1">Sulfur carrier protein DsrE2</fullName>
    </submittedName>
</protein>
<name>A0A645ECI6_9ZZZZ</name>
<dbReference type="PANTHER" id="PTHR34655:SF2">
    <property type="entry name" value="PEROXIREDOXIN FAMILY PROTEIN"/>
    <property type="match status" value="1"/>
</dbReference>
<gene>
    <name evidence="1" type="primary">dsrE2_6</name>
    <name evidence="1" type="ORF">SDC9_146881</name>
</gene>
<dbReference type="EMBL" id="VSSQ01045778">
    <property type="protein sequence ID" value="MPM99687.1"/>
    <property type="molecule type" value="Genomic_DNA"/>
</dbReference>
<proteinExistence type="predicted"/>
<dbReference type="Pfam" id="PF13686">
    <property type="entry name" value="DrsE_2"/>
    <property type="match status" value="1"/>
</dbReference>
<dbReference type="InterPro" id="IPR027396">
    <property type="entry name" value="DsrEFH-like"/>
</dbReference>
<evidence type="ECO:0000313" key="1">
    <source>
        <dbReference type="EMBL" id="MPM99687.1"/>
    </source>
</evidence>
<reference evidence="1" key="1">
    <citation type="submission" date="2019-08" db="EMBL/GenBank/DDBJ databases">
        <authorList>
            <person name="Kucharzyk K."/>
            <person name="Murdoch R.W."/>
            <person name="Higgins S."/>
            <person name="Loffler F."/>
        </authorList>
    </citation>
    <scope>NUCLEOTIDE SEQUENCE</scope>
</reference>
<dbReference type="SUPFAM" id="SSF75169">
    <property type="entry name" value="DsrEFH-like"/>
    <property type="match status" value="1"/>
</dbReference>